<proteinExistence type="predicted"/>
<evidence type="ECO:0000313" key="1">
    <source>
        <dbReference type="EMBL" id="BAG41705.1"/>
    </source>
</evidence>
<dbReference type="SUPFAM" id="SSF56784">
    <property type="entry name" value="HAD-like"/>
    <property type="match status" value="1"/>
</dbReference>
<dbReference type="GeneID" id="6369872"/>
<dbReference type="KEGG" id="vg:6369872"/>
<dbReference type="EMBL" id="AB366653">
    <property type="protein sequence ID" value="BAG41705.1"/>
    <property type="molecule type" value="Genomic_DNA"/>
</dbReference>
<dbReference type="Proteomes" id="UP000001034">
    <property type="component" value="Segment"/>
</dbReference>
<reference evidence="1 2" key="1">
    <citation type="journal article" date="2010" name="Virology">
        <title>A jumbo phage infecting the phytopathogen Ralstonia solanacearum defines a new lineage of the Myoviridae family.</title>
        <authorList>
            <person name="Yamada T."/>
            <person name="Satoh S."/>
            <person name="Ishikawa H."/>
            <person name="Fujiwara A."/>
            <person name="Kawasaki T."/>
            <person name="Fujie M."/>
            <person name="Ogata H."/>
        </authorList>
    </citation>
    <scope>NUCLEOTIDE SEQUENCE [LARGE SCALE GENOMIC DNA]</scope>
</reference>
<evidence type="ECO:0008006" key="3">
    <source>
        <dbReference type="Google" id="ProtNLM"/>
    </source>
</evidence>
<evidence type="ECO:0000313" key="2">
    <source>
        <dbReference type="Proteomes" id="UP000001034"/>
    </source>
</evidence>
<dbReference type="InterPro" id="IPR036412">
    <property type="entry name" value="HAD-like_sf"/>
</dbReference>
<accession>B2ZY70</accession>
<dbReference type="InterPro" id="IPR023214">
    <property type="entry name" value="HAD_sf"/>
</dbReference>
<dbReference type="RefSeq" id="YP_001950135.1">
    <property type="nucleotide sequence ID" value="NC_010811.2"/>
</dbReference>
<name>B2ZY70_9CAUD</name>
<dbReference type="Gene3D" id="3.40.50.1000">
    <property type="entry name" value="HAD superfamily/HAD-like"/>
    <property type="match status" value="1"/>
</dbReference>
<organism evidence="1 2">
    <name type="scientific">Ralstonia phage phiRSL1</name>
    <dbReference type="NCBI Taxonomy" id="1980924"/>
    <lineage>
        <taxon>Viruses</taxon>
        <taxon>Duplodnaviria</taxon>
        <taxon>Heunggongvirae</taxon>
        <taxon>Uroviricota</taxon>
        <taxon>Caudoviricetes</taxon>
        <taxon>Mieseafarmvirus</taxon>
        <taxon>Mieseafarmvirus RSL1</taxon>
    </lineage>
</organism>
<keyword evidence="2" id="KW-1185">Reference proteome</keyword>
<sequence>MSERGWIGVDLDGTLAYYDKYRGPTHIGKPILIMVKRVQRWLTEGRDVRIFTARVAESSPEKVRAIEAWCHEHLGQVLPITCIKDRHCVQIFDDKAIQVRKNSGRLVLDTKDTH</sequence>
<protein>
    <recommendedName>
        <fullName evidence="3">Polynucleotide kinase</fullName>
    </recommendedName>
</protein>